<evidence type="ECO:0000256" key="10">
    <source>
        <dbReference type="ARBA" id="ARBA00031566"/>
    </source>
</evidence>
<protein>
    <recommendedName>
        <fullName evidence="10">Beta-1,4-mannosyltransferase</fullName>
    </recommendedName>
    <alternativeName>
        <fullName evidence="11">GDP-Man:GlcNAc2-PP-dolichol mannosyltransferase</fullName>
    </alternativeName>
    <alternativeName>
        <fullName evidence="9">GDP-mannose-dolichol diphosphochitobiose mannosyltransferase</fullName>
    </alternativeName>
</protein>
<dbReference type="OrthoDB" id="614844at2759"/>
<dbReference type="InterPro" id="IPR001296">
    <property type="entry name" value="Glyco_trans_1"/>
</dbReference>
<keyword evidence="7 13" id="KW-1133">Transmembrane helix</keyword>
<keyword evidence="3" id="KW-0328">Glycosyltransferase</keyword>
<dbReference type="PANTHER" id="PTHR13036:SF0">
    <property type="entry name" value="CHITOBIOSYLDIPHOSPHODOLICHOL BETA-MANNOSYLTRANSFERASE"/>
    <property type="match status" value="1"/>
</dbReference>
<dbReference type="EMBL" id="FN668690">
    <property type="protein sequence ID" value="CBK25125.2"/>
    <property type="molecule type" value="Genomic_DNA"/>
</dbReference>
<evidence type="ECO:0000259" key="14">
    <source>
        <dbReference type="Pfam" id="PF00534"/>
    </source>
</evidence>
<evidence type="ECO:0000256" key="1">
    <source>
        <dbReference type="ARBA" id="ARBA00004389"/>
    </source>
</evidence>
<evidence type="ECO:0000256" key="11">
    <source>
        <dbReference type="ARBA" id="ARBA00033088"/>
    </source>
</evidence>
<gene>
    <name evidence="16" type="ORF">GSBLH_T00004758001</name>
</gene>
<evidence type="ECO:0000256" key="5">
    <source>
        <dbReference type="ARBA" id="ARBA00022692"/>
    </source>
</evidence>
<evidence type="ECO:0000256" key="2">
    <source>
        <dbReference type="ARBA" id="ARBA00004922"/>
    </source>
</evidence>
<dbReference type="SUPFAM" id="SSF53756">
    <property type="entry name" value="UDP-Glycosyltransferase/glycogen phosphorylase"/>
    <property type="match status" value="1"/>
</dbReference>
<evidence type="ECO:0000313" key="16">
    <source>
        <dbReference type="EMBL" id="CBK25125.2"/>
    </source>
</evidence>
<accession>D8MAN6</accession>
<evidence type="ECO:0000256" key="3">
    <source>
        <dbReference type="ARBA" id="ARBA00022676"/>
    </source>
</evidence>
<dbReference type="InterPro" id="IPR028098">
    <property type="entry name" value="Glyco_trans_4-like_N"/>
</dbReference>
<keyword evidence="4" id="KW-0808">Transferase</keyword>
<dbReference type="OMA" id="CWLCARI"/>
<feature type="domain" description="Glycosyl transferase family 1" evidence="14">
    <location>
        <begin position="238"/>
        <end position="390"/>
    </location>
</feature>
<evidence type="ECO:0000259" key="15">
    <source>
        <dbReference type="Pfam" id="PF13579"/>
    </source>
</evidence>
<comment type="catalytic activity">
    <reaction evidence="12">
        <text>an N,N'-diacetylchitobiosyl-diphospho-di-trans,poly-cis-dolichol + GDP-alpha-D-mannose = a beta-D-Man-(1-&gt;4)-beta-D-GlcNAc-(1-&gt;4)-alpha-D-GlcNAc-diphospho-di-trans,poly-cis-dolichol + GDP + H(+)</text>
        <dbReference type="Rhea" id="RHEA:13865"/>
        <dbReference type="Rhea" id="RHEA-COMP:19510"/>
        <dbReference type="Rhea" id="RHEA-COMP:19511"/>
        <dbReference type="ChEBI" id="CHEBI:15378"/>
        <dbReference type="ChEBI" id="CHEBI:57269"/>
        <dbReference type="ChEBI" id="CHEBI:57527"/>
        <dbReference type="ChEBI" id="CHEBI:58189"/>
        <dbReference type="ChEBI" id="CHEBI:58472"/>
        <dbReference type="EC" id="2.4.1.142"/>
    </reaction>
    <physiologicalReaction direction="left-to-right" evidence="12">
        <dbReference type="Rhea" id="RHEA:13866"/>
    </physiologicalReaction>
</comment>
<proteinExistence type="predicted"/>
<dbReference type="AlphaFoldDB" id="D8MAN6"/>
<organism evidence="16">
    <name type="scientific">Blastocystis hominis</name>
    <dbReference type="NCBI Taxonomy" id="12968"/>
    <lineage>
        <taxon>Eukaryota</taxon>
        <taxon>Sar</taxon>
        <taxon>Stramenopiles</taxon>
        <taxon>Bigyra</taxon>
        <taxon>Opalozoa</taxon>
        <taxon>Opalinata</taxon>
        <taxon>Blastocystidae</taxon>
        <taxon>Blastocystis</taxon>
    </lineage>
</organism>
<evidence type="ECO:0000256" key="12">
    <source>
        <dbReference type="ARBA" id="ARBA00045071"/>
    </source>
</evidence>
<comment type="subcellular location">
    <subcellularLocation>
        <location evidence="1">Endoplasmic reticulum membrane</location>
        <topology evidence="1">Single-pass membrane protein</topology>
    </subcellularLocation>
</comment>
<dbReference type="Pfam" id="PF00534">
    <property type="entry name" value="Glycos_transf_1"/>
    <property type="match status" value="1"/>
</dbReference>
<keyword evidence="5 13" id="KW-0812">Transmembrane</keyword>
<dbReference type="Pfam" id="PF13579">
    <property type="entry name" value="Glyco_trans_4_4"/>
    <property type="match status" value="1"/>
</dbReference>
<evidence type="ECO:0000256" key="6">
    <source>
        <dbReference type="ARBA" id="ARBA00022824"/>
    </source>
</evidence>
<dbReference type="RefSeq" id="XP_012899173.1">
    <property type="nucleotide sequence ID" value="XM_013043719.1"/>
</dbReference>
<name>D8MAN6_BLAHO</name>
<keyword evidence="6" id="KW-0256">Endoplasmic reticulum</keyword>
<keyword evidence="8 13" id="KW-0472">Membrane</keyword>
<evidence type="ECO:0000256" key="8">
    <source>
        <dbReference type="ARBA" id="ARBA00023136"/>
    </source>
</evidence>
<sequence>MTTGTVVVLGDIGRSPRMQYHCMSLASEGVDVNIVAYDGKKCCEEVESNKKITKYLIDSNLFSKLPRSLFLLYAPFKVLFQIFQLFYLLLFKTPKPDFYLVQNPPSIPTLFVVWLVARLQKAKFFIDWHNFGYFLFVTIVNQATRFFISKWIEHFFGQRSDGNLCVTRAMKNWLRSEWNIEASVLYDRAPTFFHPTSLADRHALFQRILPQLGFPCTAQQTLFTEMDKNGEVCLRANRPALLVSSTSWTEDEDFHILLNALQTLDQTYEVTEGLKVVCVITGTGPLKEYYEQLVEEMKLQHVWIKTIWLEYSDYPLLLGAADLGVCLHTSSSGLDLPMKVVDMFGCGLPVCAAGFNCIAELVVDEQNGLVFESEMQLEEKLQALLKDFPRNQERLTELRRGVEESQSVCWEENWKKCAKPVILCCLVCCEQTEKGTVRGLRPKQANLDLPAASAWLQVPRAVSLVRCPCPSSEFFLRWLSALDAEQREAHGDGFAHEEIHRGVATERHCAARHASLVSGNRTVFVVEFNRIGIAVS</sequence>
<evidence type="ECO:0000256" key="13">
    <source>
        <dbReference type="SAM" id="Phobius"/>
    </source>
</evidence>
<dbReference type="PANTHER" id="PTHR13036">
    <property type="entry name" value="BETA1,4 MANNOSYLTRANSFERASE"/>
    <property type="match status" value="1"/>
</dbReference>
<feature type="domain" description="Glycosyltransferase subfamily 4-like N-terminal" evidence="15">
    <location>
        <begin position="24"/>
        <end position="182"/>
    </location>
</feature>
<evidence type="ECO:0000256" key="7">
    <source>
        <dbReference type="ARBA" id="ARBA00022989"/>
    </source>
</evidence>
<dbReference type="GeneID" id="24921764"/>
<dbReference type="Gene3D" id="3.40.50.2000">
    <property type="entry name" value="Glycogen Phosphorylase B"/>
    <property type="match status" value="2"/>
</dbReference>
<evidence type="ECO:0000313" key="17">
    <source>
        <dbReference type="Proteomes" id="UP000008312"/>
    </source>
</evidence>
<keyword evidence="17" id="KW-1185">Reference proteome</keyword>
<dbReference type="InterPro" id="IPR026051">
    <property type="entry name" value="ALG1-like"/>
</dbReference>
<comment type="pathway">
    <text evidence="2">Protein modification; protein glycosylation.</text>
</comment>
<dbReference type="Proteomes" id="UP000008312">
    <property type="component" value="Unassembled WGS sequence"/>
</dbReference>
<evidence type="ECO:0000256" key="4">
    <source>
        <dbReference type="ARBA" id="ARBA00022679"/>
    </source>
</evidence>
<feature type="transmembrane region" description="Helical" evidence="13">
    <location>
        <begin position="98"/>
        <end position="119"/>
    </location>
</feature>
<dbReference type="GO" id="GO:0005789">
    <property type="term" value="C:endoplasmic reticulum membrane"/>
    <property type="evidence" value="ECO:0007669"/>
    <property type="project" value="UniProtKB-SubCell"/>
</dbReference>
<reference evidence="16" key="1">
    <citation type="submission" date="2010-02" db="EMBL/GenBank/DDBJ databases">
        <title>Sequencing and annotation of the Blastocystis hominis genome.</title>
        <authorList>
            <person name="Wincker P."/>
        </authorList>
    </citation>
    <scope>NUCLEOTIDE SEQUENCE</scope>
    <source>
        <strain evidence="16">Singapore isolate B</strain>
    </source>
</reference>
<dbReference type="GO" id="GO:0004578">
    <property type="term" value="F:chitobiosyldiphosphodolichol beta-mannosyltransferase activity"/>
    <property type="evidence" value="ECO:0007669"/>
    <property type="project" value="UniProtKB-EC"/>
</dbReference>
<dbReference type="InParanoid" id="D8MAN6"/>
<feature type="transmembrane region" description="Helical" evidence="13">
    <location>
        <begin position="70"/>
        <end position="91"/>
    </location>
</feature>
<evidence type="ECO:0000256" key="9">
    <source>
        <dbReference type="ARBA" id="ARBA00031434"/>
    </source>
</evidence>